<dbReference type="GO" id="GO:0003677">
    <property type="term" value="F:DNA binding"/>
    <property type="evidence" value="ECO:0007669"/>
    <property type="project" value="UniProtKB-KW"/>
</dbReference>
<dbReference type="PROSITE" id="PS51077">
    <property type="entry name" value="HTH_ICLR"/>
    <property type="match status" value="1"/>
</dbReference>
<evidence type="ECO:0000313" key="6">
    <source>
        <dbReference type="EMBL" id="OWJ79631.1"/>
    </source>
</evidence>
<evidence type="ECO:0000256" key="3">
    <source>
        <dbReference type="ARBA" id="ARBA00023163"/>
    </source>
</evidence>
<dbReference type="PROSITE" id="PS51078">
    <property type="entry name" value="ICLR_ED"/>
    <property type="match status" value="1"/>
</dbReference>
<dbReference type="SUPFAM" id="SSF46785">
    <property type="entry name" value="Winged helix' DNA-binding domain"/>
    <property type="match status" value="1"/>
</dbReference>
<dbReference type="InterPro" id="IPR005471">
    <property type="entry name" value="Tscrpt_reg_IclR_N"/>
</dbReference>
<dbReference type="Pfam" id="PF01614">
    <property type="entry name" value="IclR_C"/>
    <property type="match status" value="1"/>
</dbReference>
<gene>
    <name evidence="6" type="ORF">CDV49_04765</name>
</gene>
<dbReference type="Proteomes" id="UP000196878">
    <property type="component" value="Unassembled WGS sequence"/>
</dbReference>
<dbReference type="Gene3D" id="1.10.10.10">
    <property type="entry name" value="Winged helix-like DNA-binding domain superfamily/Winged helix DNA-binding domain"/>
    <property type="match status" value="1"/>
</dbReference>
<evidence type="ECO:0000259" key="4">
    <source>
        <dbReference type="PROSITE" id="PS51077"/>
    </source>
</evidence>
<organism evidence="6 7">
    <name type="scientific">Haematobacter genomosp. 1</name>
    <dbReference type="NCBI Taxonomy" id="366618"/>
    <lineage>
        <taxon>Bacteria</taxon>
        <taxon>Pseudomonadati</taxon>
        <taxon>Pseudomonadota</taxon>
        <taxon>Alphaproteobacteria</taxon>
        <taxon>Rhodobacterales</taxon>
        <taxon>Paracoccaceae</taxon>
        <taxon>Haematobacter</taxon>
    </lineage>
</organism>
<feature type="domain" description="IclR-ED" evidence="5">
    <location>
        <begin position="66"/>
        <end position="243"/>
    </location>
</feature>
<keyword evidence="7" id="KW-1185">Reference proteome</keyword>
<evidence type="ECO:0000256" key="1">
    <source>
        <dbReference type="ARBA" id="ARBA00023015"/>
    </source>
</evidence>
<dbReference type="GO" id="GO:0045892">
    <property type="term" value="P:negative regulation of DNA-templated transcription"/>
    <property type="evidence" value="ECO:0007669"/>
    <property type="project" value="TreeGrafter"/>
</dbReference>
<dbReference type="Gene3D" id="3.30.450.40">
    <property type="match status" value="1"/>
</dbReference>
<evidence type="ECO:0000313" key="7">
    <source>
        <dbReference type="Proteomes" id="UP000196878"/>
    </source>
</evidence>
<dbReference type="InterPro" id="IPR029016">
    <property type="entry name" value="GAF-like_dom_sf"/>
</dbReference>
<dbReference type="AlphaFoldDB" id="A0A212AE67"/>
<accession>A0A212AE67</accession>
<dbReference type="InterPro" id="IPR014757">
    <property type="entry name" value="Tscrpt_reg_IclR_C"/>
</dbReference>
<keyword evidence="2" id="KW-0238">DNA-binding</keyword>
<dbReference type="RefSeq" id="WP_088214424.1">
    <property type="nucleotide sequence ID" value="NZ_NIPW01000007.1"/>
</dbReference>
<dbReference type="PANTHER" id="PTHR30136:SF35">
    <property type="entry name" value="HTH-TYPE TRANSCRIPTIONAL REGULATOR RV1719"/>
    <property type="match status" value="1"/>
</dbReference>
<comment type="caution">
    <text evidence="6">The sequence shown here is derived from an EMBL/GenBank/DDBJ whole genome shotgun (WGS) entry which is preliminary data.</text>
</comment>
<dbReference type="InterPro" id="IPR036390">
    <property type="entry name" value="WH_DNA-bd_sf"/>
</dbReference>
<keyword evidence="3" id="KW-0804">Transcription</keyword>
<dbReference type="InterPro" id="IPR050707">
    <property type="entry name" value="HTH_MetabolicPath_Reg"/>
</dbReference>
<evidence type="ECO:0000256" key="2">
    <source>
        <dbReference type="ARBA" id="ARBA00023125"/>
    </source>
</evidence>
<keyword evidence="1" id="KW-0805">Transcription regulation</keyword>
<dbReference type="PANTHER" id="PTHR30136">
    <property type="entry name" value="HELIX-TURN-HELIX TRANSCRIPTIONAL REGULATOR, ICLR FAMILY"/>
    <property type="match status" value="1"/>
</dbReference>
<name>A0A212AE67_9RHOB</name>
<dbReference type="SUPFAM" id="SSF55781">
    <property type="entry name" value="GAF domain-like"/>
    <property type="match status" value="1"/>
</dbReference>
<sequence length="270" mass="29583">MAVKQAANVLDLLEYFAAHQRPASLAEISARFGWPRSSAFNIISTLVERGFLYEPKPRGGYYPTPRWLALAQDVAAAEPMPEGLQELLADLAAQTQETVWIAAQSGQQAILMSVIQSRQAIRYIAEPGRRVPLHGTASGQAIMCQLPRAQVTALLKRASYTRYGSGTPMTAEEVEESMATSLARGWFRSASAFSQDLGGVSVPLPLGGRAFSVTVAGPLFRIFDRMGEIALIMQRAIERRFGPGYFADNVPQLHRLLDEAGMDLREGEKE</sequence>
<dbReference type="InterPro" id="IPR036388">
    <property type="entry name" value="WH-like_DNA-bd_sf"/>
</dbReference>
<dbReference type="OrthoDB" id="9807558at2"/>
<evidence type="ECO:0000259" key="5">
    <source>
        <dbReference type="PROSITE" id="PS51078"/>
    </source>
</evidence>
<proteinExistence type="predicted"/>
<reference evidence="6 7" key="1">
    <citation type="submission" date="2016-12" db="EMBL/GenBank/DDBJ databases">
        <title>Comparison of Traditional DNA-DNA Hybridization with In Silico Genomic Analysis.</title>
        <authorList>
            <person name="Nicholson A.C."/>
            <person name="Humrighouse B.W."/>
            <person name="Graziano J."/>
            <person name="Lasker B."/>
            <person name="Whitney A.M."/>
            <person name="Mcquiston J.R."/>
        </authorList>
    </citation>
    <scope>NUCLEOTIDE SEQUENCE [LARGE SCALE GENOMIC DNA]</scope>
    <source>
        <strain evidence="6 7">H2240</strain>
    </source>
</reference>
<protein>
    <submittedName>
        <fullName evidence="6">IclR family transcriptional regulator</fullName>
    </submittedName>
</protein>
<feature type="domain" description="HTH iclR-type" evidence="4">
    <location>
        <begin position="3"/>
        <end position="65"/>
    </location>
</feature>
<dbReference type="Pfam" id="PF09339">
    <property type="entry name" value="HTH_IclR"/>
    <property type="match status" value="1"/>
</dbReference>
<dbReference type="SMART" id="SM00346">
    <property type="entry name" value="HTH_ICLR"/>
    <property type="match status" value="1"/>
</dbReference>
<dbReference type="EMBL" id="NIPW01000007">
    <property type="protein sequence ID" value="OWJ79631.1"/>
    <property type="molecule type" value="Genomic_DNA"/>
</dbReference>
<dbReference type="GO" id="GO:0003700">
    <property type="term" value="F:DNA-binding transcription factor activity"/>
    <property type="evidence" value="ECO:0007669"/>
    <property type="project" value="TreeGrafter"/>
</dbReference>